<dbReference type="AlphaFoldDB" id="A0A4R1QWR9"/>
<dbReference type="InterPro" id="IPR022689">
    <property type="entry name" value="Iron_dep_repressor"/>
</dbReference>
<name>A0A4R1QWR9_9FIRM</name>
<dbReference type="GO" id="GO:0046983">
    <property type="term" value="F:protein dimerization activity"/>
    <property type="evidence" value="ECO:0007669"/>
    <property type="project" value="InterPro"/>
</dbReference>
<dbReference type="GeneID" id="97381493"/>
<keyword evidence="3" id="KW-0238">DNA-binding</keyword>
<dbReference type="InterPro" id="IPR036390">
    <property type="entry name" value="WH_DNA-bd_sf"/>
</dbReference>
<proteinExistence type="inferred from homology"/>
<evidence type="ECO:0000256" key="1">
    <source>
        <dbReference type="ARBA" id="ARBA00007871"/>
    </source>
</evidence>
<evidence type="ECO:0000256" key="4">
    <source>
        <dbReference type="ARBA" id="ARBA00023163"/>
    </source>
</evidence>
<organism evidence="6 7">
    <name type="scientific">Allofournierella massiliensis</name>
    <dbReference type="NCBI Taxonomy" id="1650663"/>
    <lineage>
        <taxon>Bacteria</taxon>
        <taxon>Bacillati</taxon>
        <taxon>Bacillota</taxon>
        <taxon>Clostridia</taxon>
        <taxon>Eubacteriales</taxon>
        <taxon>Oscillospiraceae</taxon>
        <taxon>Allofournierella</taxon>
    </lineage>
</organism>
<comment type="caution">
    <text evidence="6">The sequence shown here is derived from an EMBL/GenBank/DDBJ whole genome shotgun (WGS) entry which is preliminary data.</text>
</comment>
<evidence type="ECO:0000256" key="2">
    <source>
        <dbReference type="ARBA" id="ARBA00023015"/>
    </source>
</evidence>
<feature type="domain" description="HTH dtxR-type" evidence="5">
    <location>
        <begin position="1"/>
        <end position="63"/>
    </location>
</feature>
<dbReference type="GO" id="GO:0003677">
    <property type="term" value="F:DNA binding"/>
    <property type="evidence" value="ECO:0007669"/>
    <property type="project" value="UniProtKB-KW"/>
</dbReference>
<dbReference type="InterPro" id="IPR022687">
    <property type="entry name" value="HTH_DTXR"/>
</dbReference>
<protein>
    <submittedName>
        <fullName evidence="6">DtxR family iron (Metal) dependent repressor</fullName>
    </submittedName>
</protein>
<dbReference type="InterPro" id="IPR036421">
    <property type="entry name" value="Fe_dep_repressor_sf"/>
</dbReference>
<dbReference type="SUPFAM" id="SSF47979">
    <property type="entry name" value="Iron-dependent repressor protein, dimerization domain"/>
    <property type="match status" value="1"/>
</dbReference>
<dbReference type="InterPro" id="IPR001367">
    <property type="entry name" value="Fe_dep_repressor"/>
</dbReference>
<dbReference type="SMART" id="SM00529">
    <property type="entry name" value="HTH_DTXR"/>
    <property type="match status" value="1"/>
</dbReference>
<dbReference type="Proteomes" id="UP000295184">
    <property type="component" value="Unassembled WGS sequence"/>
</dbReference>
<dbReference type="InterPro" id="IPR050536">
    <property type="entry name" value="DtxR_MntR_Metal-Reg"/>
</dbReference>
<dbReference type="OrthoDB" id="9794394at2"/>
<dbReference type="PANTHER" id="PTHR33238">
    <property type="entry name" value="IRON (METAL) DEPENDENT REPRESSOR, DTXR FAMILY"/>
    <property type="match status" value="1"/>
</dbReference>
<comment type="similarity">
    <text evidence="1">Belongs to the DtxR/MntR family.</text>
</comment>
<dbReference type="SUPFAM" id="SSF46785">
    <property type="entry name" value="Winged helix' DNA-binding domain"/>
    <property type="match status" value="1"/>
</dbReference>
<gene>
    <name evidence="6" type="ORF">EDD77_1193</name>
</gene>
<sequence length="121" mass="13707">MKSKRATEDYVKTIYQLSQKGKVRCCQIAKCLSVSRPTALMSIRILSEEGLVYQDDLKNIYLTEKGIKLAQKVEAKHRVLYELLVMVGVDEEIASRDACKMEHGLGEESFLALQSLVRDPD</sequence>
<reference evidence="6 7" key="1">
    <citation type="submission" date="2019-03" db="EMBL/GenBank/DDBJ databases">
        <title>Genomic Encyclopedia of Type Strains, Phase IV (KMG-IV): sequencing the most valuable type-strain genomes for metagenomic binning, comparative biology and taxonomic classification.</title>
        <authorList>
            <person name="Goeker M."/>
        </authorList>
    </citation>
    <scope>NUCLEOTIDE SEQUENCE [LARGE SCALE GENOMIC DNA]</scope>
    <source>
        <strain evidence="6 7">DSM 100451</strain>
    </source>
</reference>
<dbReference type="Pfam" id="PF01325">
    <property type="entry name" value="Fe_dep_repress"/>
    <property type="match status" value="1"/>
</dbReference>
<dbReference type="Pfam" id="PF02742">
    <property type="entry name" value="Fe_dep_repr_C"/>
    <property type="match status" value="1"/>
</dbReference>
<dbReference type="Gene3D" id="1.10.60.10">
    <property type="entry name" value="Iron dependent repressor, metal binding and dimerisation domain"/>
    <property type="match status" value="1"/>
</dbReference>
<dbReference type="RefSeq" id="WP_058964343.1">
    <property type="nucleotide sequence ID" value="NZ_CABKVM010000017.1"/>
</dbReference>
<dbReference type="STRING" id="1650663.GCA_001486665_01950"/>
<dbReference type="Gene3D" id="1.10.10.10">
    <property type="entry name" value="Winged helix-like DNA-binding domain superfamily/Winged helix DNA-binding domain"/>
    <property type="match status" value="1"/>
</dbReference>
<evidence type="ECO:0000313" key="7">
    <source>
        <dbReference type="Proteomes" id="UP000295184"/>
    </source>
</evidence>
<dbReference type="EMBL" id="SLUM01000019">
    <property type="protein sequence ID" value="TCL54880.1"/>
    <property type="molecule type" value="Genomic_DNA"/>
</dbReference>
<dbReference type="GO" id="GO:0003700">
    <property type="term" value="F:DNA-binding transcription factor activity"/>
    <property type="evidence" value="ECO:0007669"/>
    <property type="project" value="InterPro"/>
</dbReference>
<keyword evidence="4" id="KW-0804">Transcription</keyword>
<evidence type="ECO:0000313" key="6">
    <source>
        <dbReference type="EMBL" id="TCL54880.1"/>
    </source>
</evidence>
<accession>A0A4R1QWR9</accession>
<evidence type="ECO:0000259" key="5">
    <source>
        <dbReference type="PROSITE" id="PS50944"/>
    </source>
</evidence>
<keyword evidence="2" id="KW-0805">Transcription regulation</keyword>
<dbReference type="InterPro" id="IPR036388">
    <property type="entry name" value="WH-like_DNA-bd_sf"/>
</dbReference>
<dbReference type="PROSITE" id="PS50944">
    <property type="entry name" value="HTH_DTXR"/>
    <property type="match status" value="1"/>
</dbReference>
<dbReference type="PANTHER" id="PTHR33238:SF7">
    <property type="entry name" value="IRON-DEPENDENT TRANSCRIPTIONAL REGULATOR"/>
    <property type="match status" value="1"/>
</dbReference>
<dbReference type="GO" id="GO:0046914">
    <property type="term" value="F:transition metal ion binding"/>
    <property type="evidence" value="ECO:0007669"/>
    <property type="project" value="InterPro"/>
</dbReference>
<evidence type="ECO:0000256" key="3">
    <source>
        <dbReference type="ARBA" id="ARBA00023125"/>
    </source>
</evidence>